<evidence type="ECO:0000256" key="2">
    <source>
        <dbReference type="ARBA" id="ARBA00022741"/>
    </source>
</evidence>
<evidence type="ECO:0000256" key="4">
    <source>
        <dbReference type="ARBA" id="ARBA00047206"/>
    </source>
</evidence>
<evidence type="ECO:0000313" key="7">
    <source>
        <dbReference type="EMBL" id="KCZ87186.1"/>
    </source>
</evidence>
<evidence type="ECO:0000259" key="5">
    <source>
        <dbReference type="Pfam" id="PF00437"/>
    </source>
</evidence>
<keyword evidence="2" id="KW-0547">Nucleotide-binding</keyword>
<dbReference type="GO" id="GO:0015628">
    <property type="term" value="P:protein secretion by the type II secretion system"/>
    <property type="evidence" value="ECO:0007669"/>
    <property type="project" value="TreeGrafter"/>
</dbReference>
<evidence type="ECO:0000313" key="8">
    <source>
        <dbReference type="Proteomes" id="UP000024816"/>
    </source>
</evidence>
<dbReference type="Pfam" id="PF22341">
    <property type="entry name" value="GSPE_N1E"/>
    <property type="match status" value="1"/>
</dbReference>
<keyword evidence="8" id="KW-1185">Reference proteome</keyword>
<dbReference type="FunFam" id="3.30.450.90:FF:000001">
    <property type="entry name" value="Type II secretion system ATPase GspE"/>
    <property type="match status" value="1"/>
</dbReference>
<sequence length="495" mass="53447">MISGPAIEQFTYAFAKDKGVVVLPGRDVLTVGVRAGADPLVLVEARRSLGTAFQLEALDRDAYERTLADVFASGALAGDSVNAAADSRDGLESLIDDLPKAADLLDGQDDAPVIRLINGLIHEAMKRRASDIHIDPFEDTLSIRYRIDGDLVEVLTPPRKLAAPIVSRIKVMSRLDIAEKRLPQDGRISLSAGGKSIDVRVATLPTRYGERVVLRLLDTKNALLDLTDLGMDEETYQRFTDALSQPNGVILVTGPVGSGKTTTLYSALSRLNTGRDNIMTLEDPVEYGLPGISQTQMDHKVGLTFAATLRSILRQDPNVVMVGEIRDSETAEVTFEFASTGRLALSTLHTNSASGAITRLRDMGVEDYLLSSTLRAIMAQRLVRKLCPSCKTSRSATHAECEALGLGGETELTVYDPQGCLACGQTGFTGRLGVYELLIADRDIRNLLGDGASEDAIDQMAFANHDRLLDNARRYVVSGDTSVAEVLRACRKGGQ</sequence>
<dbReference type="EMBL" id="ARYJ01000009">
    <property type="protein sequence ID" value="KCZ87186.1"/>
    <property type="molecule type" value="Genomic_DNA"/>
</dbReference>
<dbReference type="GO" id="GO:0016887">
    <property type="term" value="F:ATP hydrolysis activity"/>
    <property type="evidence" value="ECO:0007669"/>
    <property type="project" value="TreeGrafter"/>
</dbReference>
<evidence type="ECO:0000256" key="3">
    <source>
        <dbReference type="ARBA" id="ARBA00022840"/>
    </source>
</evidence>
<dbReference type="InterPro" id="IPR001482">
    <property type="entry name" value="T2SS/T4SS_dom"/>
</dbReference>
<reference evidence="7 8" key="1">
    <citation type="journal article" date="2014" name="Antonie Van Leeuwenhoek">
        <title>Hyphomonas beringensis sp. nov. and Hyphomonas chukchiensis sp. nov., isolated from surface seawater of the Bering Sea and Chukchi Sea.</title>
        <authorList>
            <person name="Li C."/>
            <person name="Lai Q."/>
            <person name="Li G."/>
            <person name="Dong C."/>
            <person name="Wang J."/>
            <person name="Liao Y."/>
            <person name="Shao Z."/>
        </authorList>
    </citation>
    <scope>NUCLEOTIDE SEQUENCE [LARGE SCALE GENOMIC DNA]</scope>
    <source>
        <strain evidence="7 8">VP2</strain>
    </source>
</reference>
<evidence type="ECO:0000259" key="6">
    <source>
        <dbReference type="Pfam" id="PF22341"/>
    </source>
</evidence>
<dbReference type="GO" id="GO:0005524">
    <property type="term" value="F:ATP binding"/>
    <property type="evidence" value="ECO:0007669"/>
    <property type="project" value="UniProtKB-KW"/>
</dbReference>
<dbReference type="Pfam" id="PF00437">
    <property type="entry name" value="T2SSE"/>
    <property type="match status" value="1"/>
</dbReference>
<dbReference type="SUPFAM" id="SSF160246">
    <property type="entry name" value="EspE N-terminal domain-like"/>
    <property type="match status" value="1"/>
</dbReference>
<name>A0A059F9E9_9PROT</name>
<dbReference type="PANTHER" id="PTHR30258">
    <property type="entry name" value="TYPE II SECRETION SYSTEM PROTEIN GSPE-RELATED"/>
    <property type="match status" value="1"/>
</dbReference>
<gene>
    <name evidence="7" type="ORF">HJA_13330</name>
</gene>
<dbReference type="Gene3D" id="3.40.50.300">
    <property type="entry name" value="P-loop containing nucleotide triphosphate hydrolases"/>
    <property type="match status" value="1"/>
</dbReference>
<evidence type="ECO:0000256" key="1">
    <source>
        <dbReference type="ARBA" id="ARBA00006611"/>
    </source>
</evidence>
<accession>A0A059F9E9</accession>
<dbReference type="CDD" id="cd01129">
    <property type="entry name" value="PulE-GspE-like"/>
    <property type="match status" value="1"/>
</dbReference>
<dbReference type="AlphaFoldDB" id="A0A059F9E9"/>
<dbReference type="GO" id="GO:0005886">
    <property type="term" value="C:plasma membrane"/>
    <property type="evidence" value="ECO:0007669"/>
    <property type="project" value="TreeGrafter"/>
</dbReference>
<dbReference type="InterPro" id="IPR054757">
    <property type="entry name" value="GSPE_N1E"/>
</dbReference>
<dbReference type="SUPFAM" id="SSF52540">
    <property type="entry name" value="P-loop containing nucleoside triphosphate hydrolases"/>
    <property type="match status" value="1"/>
</dbReference>
<dbReference type="Gene3D" id="3.30.450.90">
    <property type="match status" value="1"/>
</dbReference>
<protein>
    <recommendedName>
        <fullName evidence="4">General secretion pathway protein E</fullName>
    </recommendedName>
</protein>
<proteinExistence type="inferred from homology"/>
<keyword evidence="3" id="KW-0067">ATP-binding</keyword>
<organism evidence="7 8">
    <name type="scientific">Hyphomonas jannaschiana VP2</name>
    <dbReference type="NCBI Taxonomy" id="1280952"/>
    <lineage>
        <taxon>Bacteria</taxon>
        <taxon>Pseudomonadati</taxon>
        <taxon>Pseudomonadota</taxon>
        <taxon>Alphaproteobacteria</taxon>
        <taxon>Hyphomonadales</taxon>
        <taxon>Hyphomonadaceae</taxon>
        <taxon>Hyphomonas</taxon>
    </lineage>
</organism>
<comment type="caution">
    <text evidence="7">The sequence shown here is derived from an EMBL/GenBank/DDBJ whole genome shotgun (WGS) entry which is preliminary data.</text>
</comment>
<dbReference type="Gene3D" id="3.30.300.160">
    <property type="entry name" value="Type II secretion system, protein E, N-terminal domain"/>
    <property type="match status" value="1"/>
</dbReference>
<dbReference type="GO" id="GO:0015627">
    <property type="term" value="C:type II protein secretion system complex"/>
    <property type="evidence" value="ECO:0007669"/>
    <property type="project" value="TreeGrafter"/>
</dbReference>
<dbReference type="STRING" id="1280952.HJA_13330"/>
<dbReference type="Proteomes" id="UP000024816">
    <property type="component" value="Unassembled WGS sequence"/>
</dbReference>
<dbReference type="eggNOG" id="COG2804">
    <property type="taxonomic scope" value="Bacteria"/>
</dbReference>
<dbReference type="PANTHER" id="PTHR30258:SF27">
    <property type="entry name" value="BACTERIOPHAGE ADSORPTION PROTEIN B-RELATED"/>
    <property type="match status" value="1"/>
</dbReference>
<dbReference type="OrthoDB" id="9804785at2"/>
<dbReference type="RefSeq" id="WP_035583161.1">
    <property type="nucleotide sequence ID" value="NZ_ARYJ01000009.1"/>
</dbReference>
<comment type="similarity">
    <text evidence="1">Belongs to the GSP E family.</text>
</comment>
<dbReference type="InterPro" id="IPR027417">
    <property type="entry name" value="P-loop_NTPase"/>
</dbReference>
<feature type="domain" description="Type II secretion system protein E N1E" evidence="6">
    <location>
        <begin position="11"/>
        <end position="71"/>
    </location>
</feature>
<dbReference type="PATRIC" id="fig|1280952.3.peg.2667"/>
<dbReference type="InterPro" id="IPR037257">
    <property type="entry name" value="T2SS_E_N_sf"/>
</dbReference>
<feature type="domain" description="Bacterial type II secretion system protein E" evidence="5">
    <location>
        <begin position="108"/>
        <end position="488"/>
    </location>
</feature>